<dbReference type="InterPro" id="IPR006084">
    <property type="entry name" value="XPG/Rad2"/>
</dbReference>
<dbReference type="SUPFAM" id="SSF88723">
    <property type="entry name" value="PIN domain-like"/>
    <property type="match status" value="1"/>
</dbReference>
<dbReference type="PANTHER" id="PTHR11081">
    <property type="entry name" value="FLAP ENDONUCLEASE FAMILY MEMBER"/>
    <property type="match status" value="1"/>
</dbReference>
<proteinExistence type="predicted"/>
<evidence type="ECO:0000259" key="2">
    <source>
        <dbReference type="SMART" id="SM00484"/>
    </source>
</evidence>
<dbReference type="OrthoDB" id="2959108at2759"/>
<feature type="non-terminal residue" evidence="3">
    <location>
        <position position="1"/>
    </location>
</feature>
<evidence type="ECO:0000256" key="1">
    <source>
        <dbReference type="SAM" id="SignalP"/>
    </source>
</evidence>
<feature type="chain" id="PRO_5005172007" description="XPG-I domain-containing protein" evidence="1">
    <location>
        <begin position="22"/>
        <end position="310"/>
    </location>
</feature>
<dbReference type="SUPFAM" id="SSF47807">
    <property type="entry name" value="5' to 3' exonuclease, C-terminal subdomain"/>
    <property type="match status" value="1"/>
</dbReference>
<dbReference type="SMART" id="SM00484">
    <property type="entry name" value="XPGI"/>
    <property type="match status" value="1"/>
</dbReference>
<name>A0A0C3CRV9_9AGAM</name>
<dbReference type="HOGENOM" id="CLU_007575_4_1_1"/>
<reference evidence="3 4" key="1">
    <citation type="submission" date="2014-04" db="EMBL/GenBank/DDBJ databases">
        <authorList>
            <consortium name="DOE Joint Genome Institute"/>
            <person name="Kuo A."/>
            <person name="Kohler A."/>
            <person name="Nagy L.G."/>
            <person name="Floudas D."/>
            <person name="Copeland A."/>
            <person name="Barry K.W."/>
            <person name="Cichocki N."/>
            <person name="Veneault-Fourrey C."/>
            <person name="LaButti K."/>
            <person name="Lindquist E.A."/>
            <person name="Lipzen A."/>
            <person name="Lundell T."/>
            <person name="Morin E."/>
            <person name="Murat C."/>
            <person name="Sun H."/>
            <person name="Tunlid A."/>
            <person name="Henrissat B."/>
            <person name="Grigoriev I.V."/>
            <person name="Hibbett D.S."/>
            <person name="Martin F."/>
            <person name="Nordberg H.P."/>
            <person name="Cantor M.N."/>
            <person name="Hua S.X."/>
        </authorList>
    </citation>
    <scope>NUCLEOTIDE SEQUENCE [LARGE SCALE GENOMIC DNA]</scope>
    <source>
        <strain evidence="3 4">Foug A</strain>
    </source>
</reference>
<keyword evidence="1" id="KW-0732">Signal</keyword>
<dbReference type="InterPro" id="IPR036279">
    <property type="entry name" value="5-3_exonuclease_C_sf"/>
</dbReference>
<dbReference type="PRINTS" id="PR00853">
    <property type="entry name" value="XPGRADSUPER"/>
</dbReference>
<feature type="signal peptide" evidence="1">
    <location>
        <begin position="1"/>
        <end position="21"/>
    </location>
</feature>
<sequence length="310" mass="34691">GRSHEMPTIFFWLSTISQMLLHPYFIFDGPDRPEFQGGNDRASGGPRLLVERFQELLNAFGFGWHTAPGEAEAELACFQSSGLVDVVVTPYNDVLLFGAKSVLRTVLPMSNNYGYMELYTDAAIQHRAFLSWGHLLLIALMNGADYDRGLPGCTVDIAFRMTQYGLGSSLLGAASRLQFAKFMSFHAKWRKELCDMLERDPQRHLGRTYYKLAEVIEKERPEFPNPAVLATYLLPLTSWSDGGQPPITVVTSRQPDLATLSVFCSQCLDWPQDSLHQRLMGARVGAAIHALLQVSHYISTPDICPSHCLF</sequence>
<reference evidence="4" key="2">
    <citation type="submission" date="2015-01" db="EMBL/GenBank/DDBJ databases">
        <title>Evolutionary Origins and Diversification of the Mycorrhizal Mutualists.</title>
        <authorList>
            <consortium name="DOE Joint Genome Institute"/>
            <consortium name="Mycorrhizal Genomics Consortium"/>
            <person name="Kohler A."/>
            <person name="Kuo A."/>
            <person name="Nagy L.G."/>
            <person name="Floudas D."/>
            <person name="Copeland A."/>
            <person name="Barry K.W."/>
            <person name="Cichocki N."/>
            <person name="Veneault-Fourrey C."/>
            <person name="LaButti K."/>
            <person name="Lindquist E.A."/>
            <person name="Lipzen A."/>
            <person name="Lundell T."/>
            <person name="Morin E."/>
            <person name="Murat C."/>
            <person name="Riley R."/>
            <person name="Ohm R."/>
            <person name="Sun H."/>
            <person name="Tunlid A."/>
            <person name="Henrissat B."/>
            <person name="Grigoriev I.V."/>
            <person name="Hibbett D.S."/>
            <person name="Martin F."/>
        </authorList>
    </citation>
    <scope>NUCLEOTIDE SEQUENCE [LARGE SCALE GENOMIC DNA]</scope>
    <source>
        <strain evidence="4">Foug A</strain>
    </source>
</reference>
<dbReference type="EMBL" id="KN822264">
    <property type="protein sequence ID" value="KIM51340.1"/>
    <property type="molecule type" value="Genomic_DNA"/>
</dbReference>
<evidence type="ECO:0000313" key="4">
    <source>
        <dbReference type="Proteomes" id="UP000053989"/>
    </source>
</evidence>
<dbReference type="InterPro" id="IPR029060">
    <property type="entry name" value="PIN-like_dom_sf"/>
</dbReference>
<dbReference type="Gene3D" id="3.40.50.1010">
    <property type="entry name" value="5'-nuclease"/>
    <property type="match status" value="1"/>
</dbReference>
<dbReference type="STRING" id="1036808.A0A0C3CRV9"/>
<accession>A0A0C3CRV9</accession>
<organism evidence="3 4">
    <name type="scientific">Scleroderma citrinum Foug A</name>
    <dbReference type="NCBI Taxonomy" id="1036808"/>
    <lineage>
        <taxon>Eukaryota</taxon>
        <taxon>Fungi</taxon>
        <taxon>Dikarya</taxon>
        <taxon>Basidiomycota</taxon>
        <taxon>Agaricomycotina</taxon>
        <taxon>Agaricomycetes</taxon>
        <taxon>Agaricomycetidae</taxon>
        <taxon>Boletales</taxon>
        <taxon>Sclerodermatineae</taxon>
        <taxon>Sclerodermataceae</taxon>
        <taxon>Scleroderma</taxon>
    </lineage>
</organism>
<feature type="domain" description="XPG-I" evidence="2">
    <location>
        <begin position="58"/>
        <end position="130"/>
    </location>
</feature>
<dbReference type="GO" id="GO:0006281">
    <property type="term" value="P:DNA repair"/>
    <property type="evidence" value="ECO:0007669"/>
    <property type="project" value="UniProtKB-ARBA"/>
</dbReference>
<dbReference type="Pfam" id="PF00867">
    <property type="entry name" value="XPG_I"/>
    <property type="match status" value="1"/>
</dbReference>
<gene>
    <name evidence="3" type="ORF">SCLCIDRAFT_143472</name>
</gene>
<evidence type="ECO:0000313" key="3">
    <source>
        <dbReference type="EMBL" id="KIM51340.1"/>
    </source>
</evidence>
<dbReference type="AlphaFoldDB" id="A0A0C3CRV9"/>
<dbReference type="GO" id="GO:0017108">
    <property type="term" value="F:5'-flap endonuclease activity"/>
    <property type="evidence" value="ECO:0007669"/>
    <property type="project" value="TreeGrafter"/>
</dbReference>
<keyword evidence="4" id="KW-1185">Reference proteome</keyword>
<dbReference type="PANTHER" id="PTHR11081:SF75">
    <property type="entry name" value="ENDONUCLEASE, PUTATIVE (AFU_ORTHOLOGUE AFUA_3G13260)-RELATED"/>
    <property type="match status" value="1"/>
</dbReference>
<dbReference type="InterPro" id="IPR006086">
    <property type="entry name" value="XPG-I_dom"/>
</dbReference>
<protein>
    <recommendedName>
        <fullName evidence="2">XPG-I domain-containing protein</fullName>
    </recommendedName>
</protein>
<dbReference type="Proteomes" id="UP000053989">
    <property type="component" value="Unassembled WGS sequence"/>
</dbReference>
<dbReference type="InParanoid" id="A0A0C3CRV9"/>